<dbReference type="SUPFAM" id="SSF88659">
    <property type="entry name" value="Sigma3 and sigma4 domains of RNA polymerase sigma factors"/>
    <property type="match status" value="1"/>
</dbReference>
<dbReference type="InterPro" id="IPR013324">
    <property type="entry name" value="RNA_pol_sigma_r3/r4-like"/>
</dbReference>
<dbReference type="Pfam" id="PF08281">
    <property type="entry name" value="Sigma70_r4_2"/>
    <property type="match status" value="1"/>
</dbReference>
<dbReference type="Gene3D" id="1.10.260.40">
    <property type="entry name" value="lambda repressor-like DNA-binding domains"/>
    <property type="match status" value="1"/>
</dbReference>
<evidence type="ECO:0000256" key="4">
    <source>
        <dbReference type="ARBA" id="ARBA00023163"/>
    </source>
</evidence>
<dbReference type="InterPro" id="IPR010982">
    <property type="entry name" value="Lambda_DNA-bd_dom_sf"/>
</dbReference>
<dbReference type="GO" id="GO:0016987">
    <property type="term" value="F:sigma factor activity"/>
    <property type="evidence" value="ECO:0007669"/>
    <property type="project" value="UniProtKB-KW"/>
</dbReference>
<evidence type="ECO:0000313" key="5">
    <source>
        <dbReference type="EMBL" id="QEV37354.1"/>
    </source>
</evidence>
<protein>
    <submittedName>
        <fullName evidence="5">Sigma-70 family RNA polymerase sigma factor</fullName>
    </submittedName>
</protein>
<keyword evidence="4" id="KW-0804">Transcription</keyword>
<evidence type="ECO:0000256" key="1">
    <source>
        <dbReference type="ARBA" id="ARBA00010641"/>
    </source>
</evidence>
<accession>A0A5P2VUM5</accession>
<dbReference type="Gene3D" id="1.10.10.10">
    <property type="entry name" value="Winged helix-like DNA-binding domain superfamily/Winged helix DNA-binding domain"/>
    <property type="match status" value="1"/>
</dbReference>
<dbReference type="RefSeq" id="WP_107070329.1">
    <property type="nucleotide sequence ID" value="NZ_CP009313.1"/>
</dbReference>
<dbReference type="AlphaFoldDB" id="A0A5P2VUM5"/>
<dbReference type="KEGG" id="snq:CP978_01080"/>
<keyword evidence="2" id="KW-0805">Transcription regulation</keyword>
<sequence>MTAPSVPPDEPDPSSRRSTSKPAPPSPQTRQARPAGPARVSASSGKGRPGRPLGQITADCTSTHRAWLQPVREAYLKSGLTMSQLGSRLHISKSKISELMSGRMYPRWEVLYPLAVELSIPYSPLYRLWANAALETHNKSPAWVEGSAARVTVTTRPTAPPLDYKAFRDLTQDGYREYASVFLPYEGCDTALDHAYDQLWLSWPNALASPDARRYAWKVVRATIMSRTPHVDGRPEFLHAAFETEVLQKLTDEDAAMKQLHETLALLKAMSRLPHPQFDVIVLHRLCGMPIETVSDLMGAPLATVRSDERHATRFLDIALTTEPDSEGNHP</sequence>
<dbReference type="InterPro" id="IPR001387">
    <property type="entry name" value="Cro/C1-type_HTH"/>
</dbReference>
<evidence type="ECO:0000256" key="3">
    <source>
        <dbReference type="ARBA" id="ARBA00023082"/>
    </source>
</evidence>
<dbReference type="OrthoDB" id="4295407at2"/>
<dbReference type="CDD" id="cd00093">
    <property type="entry name" value="HTH_XRE"/>
    <property type="match status" value="1"/>
</dbReference>
<dbReference type="GO" id="GO:0006352">
    <property type="term" value="P:DNA-templated transcription initiation"/>
    <property type="evidence" value="ECO:0007669"/>
    <property type="project" value="InterPro"/>
</dbReference>
<organism evidence="5 6">
    <name type="scientific">Streptomyces nodosus</name>
    <dbReference type="NCBI Taxonomy" id="40318"/>
    <lineage>
        <taxon>Bacteria</taxon>
        <taxon>Bacillati</taxon>
        <taxon>Actinomycetota</taxon>
        <taxon>Actinomycetes</taxon>
        <taxon>Kitasatosporales</taxon>
        <taxon>Streptomycetaceae</taxon>
        <taxon>Streptomyces</taxon>
    </lineage>
</organism>
<dbReference type="InterPro" id="IPR036388">
    <property type="entry name" value="WH-like_DNA-bd_sf"/>
</dbReference>
<dbReference type="Proteomes" id="UP000325763">
    <property type="component" value="Chromosome"/>
</dbReference>
<evidence type="ECO:0000256" key="2">
    <source>
        <dbReference type="ARBA" id="ARBA00023015"/>
    </source>
</evidence>
<name>A0A5P2VUM5_9ACTN</name>
<comment type="similarity">
    <text evidence="1">Belongs to the sigma-70 factor family. ECF subfamily.</text>
</comment>
<dbReference type="SUPFAM" id="SSF47413">
    <property type="entry name" value="lambda repressor-like DNA-binding domains"/>
    <property type="match status" value="1"/>
</dbReference>
<dbReference type="EMBL" id="CP023747">
    <property type="protein sequence ID" value="QEV37354.1"/>
    <property type="molecule type" value="Genomic_DNA"/>
</dbReference>
<dbReference type="InterPro" id="IPR013249">
    <property type="entry name" value="RNA_pol_sigma70_r4_t2"/>
</dbReference>
<reference evidence="5 6" key="1">
    <citation type="submission" date="2017-09" db="EMBL/GenBank/DDBJ databases">
        <title>Streptomyces genome completion.</title>
        <authorList>
            <person name="Lee N."/>
            <person name="Cho B.-K."/>
        </authorList>
    </citation>
    <scope>NUCLEOTIDE SEQUENCE [LARGE SCALE GENOMIC DNA]</scope>
    <source>
        <strain evidence="5 6">ATCC 14899</strain>
    </source>
</reference>
<evidence type="ECO:0000313" key="6">
    <source>
        <dbReference type="Proteomes" id="UP000325763"/>
    </source>
</evidence>
<dbReference type="PROSITE" id="PS50943">
    <property type="entry name" value="HTH_CROC1"/>
    <property type="match status" value="1"/>
</dbReference>
<dbReference type="GO" id="GO:0003677">
    <property type="term" value="F:DNA binding"/>
    <property type="evidence" value="ECO:0007669"/>
    <property type="project" value="InterPro"/>
</dbReference>
<gene>
    <name evidence="5" type="ORF">CP978_01080</name>
</gene>
<proteinExistence type="inferred from homology"/>
<keyword evidence="3" id="KW-0731">Sigma factor</keyword>